<dbReference type="Pfam" id="PF21817">
    <property type="entry name" value="CapR"/>
    <property type="match status" value="4"/>
</dbReference>
<evidence type="ECO:0000313" key="3">
    <source>
        <dbReference type="EMBL" id="QDB74022.1"/>
    </source>
</evidence>
<dbReference type="Pfam" id="PF10544">
    <property type="entry name" value="T5orf172"/>
    <property type="match status" value="1"/>
</dbReference>
<feature type="domain" description="CapR homology" evidence="2">
    <location>
        <begin position="236"/>
        <end position="286"/>
    </location>
</feature>
<proteinExistence type="predicted"/>
<evidence type="ECO:0000259" key="1">
    <source>
        <dbReference type="Pfam" id="PF10544"/>
    </source>
</evidence>
<dbReference type="Proteomes" id="UP000316128">
    <property type="component" value="Segment"/>
</dbReference>
<feature type="domain" description="CapR homology" evidence="2">
    <location>
        <begin position="161"/>
        <end position="214"/>
    </location>
</feature>
<keyword evidence="4" id="KW-1185">Reference proteome</keyword>
<gene>
    <name evidence="3" type="ORF">2L372D_108</name>
</gene>
<reference evidence="3 4" key="1">
    <citation type="submission" date="2019-04" db="EMBL/GenBank/DDBJ databases">
        <title>Nine Novel Phages from a Plateau Lake in Southwest China Provide Insights into Aeromonas Phage Diversity.</title>
        <authorList>
            <person name="Xiao W."/>
            <person name="Bai M."/>
            <person name="Wang Y."/>
            <person name="Cui X."/>
        </authorList>
    </citation>
    <scope>NUCLEOTIDE SEQUENCE [LARGE SCALE GENOMIC DNA]</scope>
</reference>
<sequence>MENSGKLEKAKEFIGWKSGDGKLEVVDVYSINKNESIKYKVTCTECSKDKELFPDGYFVSTKYNLKADKKPCGCSVYKWEDWQYIIIVERLGVGRFIVHGFAEDYQGQDTKLDLECLKDGNRWQSTSITSVINGKSGCPECKNSSTAKRCKLDNAIAMNNCSLICQEMGYIAIGFVGGYKNAKSRFEYVCPKHGKQNVKYADFFYKGSRCNYCSKDRIAALYRLPEGIALERCIVICREMNYEPQGFPDGYKTQKSYFEYICPVHGKQSISYSNFVHNGNRCMGCSKDRHRELRNGNGYFPERKDEQDFLYVLNFNNRFIKVGRSFDVDERIKDLRIPSMSGIRNIKKLRIFTATHQEIYDYEQELHKELRERNFQYPVGWSTECFENDSLYILNKLLDNCEFQEVDLHSKY</sequence>
<feature type="domain" description="CapR homology" evidence="2">
    <location>
        <begin position="11"/>
        <end position="75"/>
    </location>
</feature>
<name>A0A4Y5TX98_9CAUD</name>
<evidence type="ECO:0000259" key="2">
    <source>
        <dbReference type="Pfam" id="PF21817"/>
    </source>
</evidence>
<organism evidence="3 4">
    <name type="scientific">Aeromonas phage 2L372D</name>
    <dbReference type="NCBI Taxonomy" id="2588097"/>
    <lineage>
        <taxon>Viruses</taxon>
        <taxon>Duplodnaviria</taxon>
        <taxon>Heunggongvirae</taxon>
        <taxon>Uroviricota</taxon>
        <taxon>Caudoviricetes</taxon>
        <taxon>Plateaulakevirus</taxon>
        <taxon>Plateaulakevirus pv2L372D</taxon>
    </lineage>
</organism>
<dbReference type="InterPro" id="IPR018306">
    <property type="entry name" value="Phage_T5_Orf172_DNA-bd"/>
</dbReference>
<dbReference type="EMBL" id="MK804893">
    <property type="protein sequence ID" value="QDB74022.1"/>
    <property type="molecule type" value="Genomic_DNA"/>
</dbReference>
<evidence type="ECO:0000313" key="4">
    <source>
        <dbReference type="Proteomes" id="UP000316128"/>
    </source>
</evidence>
<accession>A0A4Y5TX98</accession>
<feature type="domain" description="CapR homology" evidence="2">
    <location>
        <begin position="83"/>
        <end position="142"/>
    </location>
</feature>
<dbReference type="InterPro" id="IPR048793">
    <property type="entry name" value="CapR_dom"/>
</dbReference>
<feature type="domain" description="Bacteriophage T5 Orf172 DNA-binding" evidence="1">
    <location>
        <begin position="309"/>
        <end position="387"/>
    </location>
</feature>
<protein>
    <submittedName>
        <fullName evidence="3">Uncharacterized protein</fullName>
    </submittedName>
</protein>